<comment type="caution">
    <text evidence="2">The sequence shown here is derived from an EMBL/GenBank/DDBJ whole genome shotgun (WGS) entry which is preliminary data.</text>
</comment>
<evidence type="ECO:0000313" key="2">
    <source>
        <dbReference type="EMBL" id="KCZ60640.1"/>
    </source>
</evidence>
<dbReference type="InterPro" id="IPR010869">
    <property type="entry name" value="DUF1501"/>
</dbReference>
<organism evidence="2 3">
    <name type="scientific">Hyphomonas chukchiensis</name>
    <dbReference type="NCBI Taxonomy" id="1280947"/>
    <lineage>
        <taxon>Bacteria</taxon>
        <taxon>Pseudomonadati</taxon>
        <taxon>Pseudomonadota</taxon>
        <taxon>Alphaproteobacteria</taxon>
        <taxon>Hyphomonadales</taxon>
        <taxon>Hyphomonadaceae</taxon>
        <taxon>Hyphomonas</taxon>
    </lineage>
</organism>
<keyword evidence="3" id="KW-1185">Reference proteome</keyword>
<dbReference type="PATRIC" id="fig|1280947.3.peg.680"/>
<feature type="chain" id="PRO_5001614689" description="Tat pathway signal protein" evidence="1">
    <location>
        <begin position="33"/>
        <end position="471"/>
    </location>
</feature>
<proteinExistence type="predicted"/>
<dbReference type="Proteomes" id="UP000027190">
    <property type="component" value="Unassembled WGS sequence"/>
</dbReference>
<dbReference type="InterPro" id="IPR006311">
    <property type="entry name" value="TAT_signal"/>
</dbReference>
<name>A0A062UFJ1_9PROT</name>
<dbReference type="AlphaFoldDB" id="A0A062UFJ1"/>
<reference evidence="2 3" key="1">
    <citation type="journal article" date="2014" name="Antonie Van Leeuwenhoek">
        <title>Hyphomonas beringensis sp. nov. and Hyphomonas chukchiensis sp. nov., isolated from surface seawater of the Bering Sea and Chukchi Sea.</title>
        <authorList>
            <person name="Li C."/>
            <person name="Lai Q."/>
            <person name="Li G."/>
            <person name="Dong C."/>
            <person name="Wang J."/>
            <person name="Liao Y."/>
            <person name="Shao Z."/>
        </authorList>
    </citation>
    <scope>NUCLEOTIDE SEQUENCE [LARGE SCALE GENOMIC DNA]</scope>
    <source>
        <strain evidence="2 3">BH-BN04-4</strain>
    </source>
</reference>
<evidence type="ECO:0008006" key="4">
    <source>
        <dbReference type="Google" id="ProtNLM"/>
    </source>
</evidence>
<dbReference type="Pfam" id="PF07394">
    <property type="entry name" value="DUF1501"/>
    <property type="match status" value="1"/>
</dbReference>
<sequence>MNRRHFLQAGAATSFLAGTGVLSTLTSGKAFAADTSGYKALVCIFLKGGMDHADTVIPRDQASYDLLRNARPGLYGAYGVGSGSSSRDRANLLPLNPTNAASFGSRQYGLPTQLAGFQSMFESGEMAIVGNVGPLIQPTSRPDLEKATFSLPPRLFSHNDQQSTWMSLGVEGSQYGWGGAFADAAIRSNSTMNPLYAMVSAGPNDVFLSGTEASQFTTSYAGAQQVKLVDDIYTLGGESKYDAARRALDDYVAKASFSEDNLFARDYISQSGNAVINNNAYDAALSGKPGLTATFPASYTAQQLSSVARTISIRDALNTKRQVFYVFMGSFDTHSGQTGQIPDLHTELSEAVSAFRTEMINQGVWNDVTLFTMSEFGRTTIDNGDGTDHGWGGHHFVAGGSVAGKKIYGDIPTPDLGSDTFTSTHGRLIPKVSVEQYAATLGSWFGLDSTELAAALPNLSNFSEKNLGFLT</sequence>
<protein>
    <recommendedName>
        <fullName evidence="4">Tat pathway signal protein</fullName>
    </recommendedName>
</protein>
<dbReference type="PANTHER" id="PTHR43737:SF1">
    <property type="entry name" value="DUF1501 DOMAIN-CONTAINING PROTEIN"/>
    <property type="match status" value="1"/>
</dbReference>
<evidence type="ECO:0000313" key="3">
    <source>
        <dbReference type="Proteomes" id="UP000027190"/>
    </source>
</evidence>
<keyword evidence="1" id="KW-0732">Signal</keyword>
<feature type="signal peptide" evidence="1">
    <location>
        <begin position="1"/>
        <end position="32"/>
    </location>
</feature>
<dbReference type="EMBL" id="AWFG01000002">
    <property type="protein sequence ID" value="KCZ60640.1"/>
    <property type="molecule type" value="Genomic_DNA"/>
</dbReference>
<gene>
    <name evidence="2" type="ORF">HY30_11750</name>
</gene>
<accession>A0A062UFJ1</accession>
<evidence type="ECO:0000256" key="1">
    <source>
        <dbReference type="SAM" id="SignalP"/>
    </source>
</evidence>
<dbReference type="PANTHER" id="PTHR43737">
    <property type="entry name" value="BLL7424 PROTEIN"/>
    <property type="match status" value="1"/>
</dbReference>
<dbReference type="PROSITE" id="PS51318">
    <property type="entry name" value="TAT"/>
    <property type="match status" value="1"/>
</dbReference>
<dbReference type="eggNOG" id="COG4102">
    <property type="taxonomic scope" value="Bacteria"/>
</dbReference>